<evidence type="ECO:0000256" key="5">
    <source>
        <dbReference type="ARBA" id="ARBA00023010"/>
    </source>
</evidence>
<feature type="compositionally biased region" description="Low complexity" evidence="9">
    <location>
        <begin position="88"/>
        <end position="97"/>
    </location>
</feature>
<comment type="caution">
    <text evidence="10">The sequence shown here is derived from an EMBL/GenBank/DDBJ whole genome shotgun (WGS) entry which is preliminary data.</text>
</comment>
<evidence type="ECO:0000256" key="3">
    <source>
        <dbReference type="ARBA" id="ARBA00022927"/>
    </source>
</evidence>
<dbReference type="PANTHER" id="PTHR21622:SF0">
    <property type="entry name" value="COILED-COIL-HELIX-COILED-COIL-HELIX DOMAIN CONTAINING 4"/>
    <property type="match status" value="1"/>
</dbReference>
<evidence type="ECO:0000256" key="8">
    <source>
        <dbReference type="ARBA" id="ARBA00023284"/>
    </source>
</evidence>
<feature type="compositionally biased region" description="Polar residues" evidence="9">
    <location>
        <begin position="121"/>
        <end position="135"/>
    </location>
</feature>
<dbReference type="STRING" id="554055.A0A2P6VFP6"/>
<keyword evidence="11" id="KW-1185">Reference proteome</keyword>
<keyword evidence="6" id="KW-0496">Mitochondrion</keyword>
<keyword evidence="5" id="KW-0811">Translocation</keyword>
<feature type="compositionally biased region" description="Gly residues" evidence="9">
    <location>
        <begin position="98"/>
        <end position="114"/>
    </location>
</feature>
<dbReference type="OrthoDB" id="7481291at2759"/>
<feature type="region of interest" description="Disordered" evidence="9">
    <location>
        <begin position="85"/>
        <end position="135"/>
    </location>
</feature>
<keyword evidence="7" id="KW-1015">Disulfide bond</keyword>
<dbReference type="GO" id="GO:0045041">
    <property type="term" value="P:protein import into mitochondrial intermembrane space"/>
    <property type="evidence" value="ECO:0007669"/>
    <property type="project" value="InterPro"/>
</dbReference>
<evidence type="ECO:0000256" key="7">
    <source>
        <dbReference type="ARBA" id="ARBA00023157"/>
    </source>
</evidence>
<reference evidence="10 11" key="1">
    <citation type="journal article" date="2018" name="Plant J.">
        <title>Genome sequences of Chlorella sorokiniana UTEX 1602 and Micractinium conductrix SAG 241.80: implications to maltose excretion by a green alga.</title>
        <authorList>
            <person name="Arriola M.B."/>
            <person name="Velmurugan N."/>
            <person name="Zhang Y."/>
            <person name="Plunkett M.H."/>
            <person name="Hondzo H."/>
            <person name="Barney B.M."/>
        </authorList>
    </citation>
    <scope>NUCLEOTIDE SEQUENCE [LARGE SCALE GENOMIC DNA]</scope>
    <source>
        <strain evidence="10 11">SAG 241.80</strain>
    </source>
</reference>
<dbReference type="AlphaFoldDB" id="A0A2P6VFP6"/>
<dbReference type="PROSITE" id="PS51808">
    <property type="entry name" value="CHCH"/>
    <property type="match status" value="1"/>
</dbReference>
<dbReference type="Gene3D" id="1.10.287.2900">
    <property type="match status" value="1"/>
</dbReference>
<gene>
    <name evidence="10" type="ORF">C2E20_3890</name>
</gene>
<protein>
    <submittedName>
        <fullName evidence="10">Coiled-coil-helix-coiled-coil-helix domain-containing 4</fullName>
    </submittedName>
</protein>
<dbReference type="PANTHER" id="PTHR21622">
    <property type="entry name" value="COILED-COIL-HELIX-COILED-COIL-HELIX DOMAIN CONTAINING 4"/>
    <property type="match status" value="1"/>
</dbReference>
<dbReference type="InterPro" id="IPR039289">
    <property type="entry name" value="CHCHD4"/>
</dbReference>
<accession>A0A2P6VFP6</accession>
<evidence type="ECO:0000313" key="10">
    <source>
        <dbReference type="EMBL" id="PSC72916.1"/>
    </source>
</evidence>
<evidence type="ECO:0000313" key="11">
    <source>
        <dbReference type="Proteomes" id="UP000239649"/>
    </source>
</evidence>
<dbReference type="GO" id="GO:0015035">
    <property type="term" value="F:protein-disulfide reductase activity"/>
    <property type="evidence" value="ECO:0007669"/>
    <property type="project" value="InterPro"/>
</dbReference>
<sequence>MDAMAEAMAMAEGEEDMDKKIEAALACPCLGDLKEGPCGPSFVYAFGCFMRSEHEDKGMDCLAEFAAFQACLQKHPEHVARIMEEPPAEGAAAAAAAGSGGGGGDGSSAGGAGGAAAAESTPQQPQPQHAVTPQT</sequence>
<evidence type="ECO:0000256" key="9">
    <source>
        <dbReference type="SAM" id="MobiDB-lite"/>
    </source>
</evidence>
<proteinExistence type="predicted"/>
<evidence type="ECO:0000256" key="1">
    <source>
        <dbReference type="ARBA" id="ARBA00004173"/>
    </source>
</evidence>
<organism evidence="10 11">
    <name type="scientific">Micractinium conductrix</name>
    <dbReference type="NCBI Taxonomy" id="554055"/>
    <lineage>
        <taxon>Eukaryota</taxon>
        <taxon>Viridiplantae</taxon>
        <taxon>Chlorophyta</taxon>
        <taxon>core chlorophytes</taxon>
        <taxon>Trebouxiophyceae</taxon>
        <taxon>Chlorellales</taxon>
        <taxon>Chlorellaceae</taxon>
        <taxon>Chlorella clade</taxon>
        <taxon>Micractinium</taxon>
    </lineage>
</organism>
<dbReference type="EMBL" id="LHPF02000009">
    <property type="protein sequence ID" value="PSC72916.1"/>
    <property type="molecule type" value="Genomic_DNA"/>
</dbReference>
<keyword evidence="2" id="KW-0813">Transport</keyword>
<evidence type="ECO:0000256" key="4">
    <source>
        <dbReference type="ARBA" id="ARBA00023002"/>
    </source>
</evidence>
<keyword evidence="4" id="KW-0560">Oxidoreductase</keyword>
<evidence type="ECO:0000256" key="6">
    <source>
        <dbReference type="ARBA" id="ARBA00023128"/>
    </source>
</evidence>
<keyword evidence="3" id="KW-0653">Protein transport</keyword>
<comment type="subcellular location">
    <subcellularLocation>
        <location evidence="1">Mitochondrion</location>
    </subcellularLocation>
</comment>
<name>A0A2P6VFP6_9CHLO</name>
<dbReference type="Proteomes" id="UP000239649">
    <property type="component" value="Unassembled WGS sequence"/>
</dbReference>
<evidence type="ECO:0000256" key="2">
    <source>
        <dbReference type="ARBA" id="ARBA00022448"/>
    </source>
</evidence>
<dbReference type="GO" id="GO:0005758">
    <property type="term" value="C:mitochondrial intermembrane space"/>
    <property type="evidence" value="ECO:0007669"/>
    <property type="project" value="TreeGrafter"/>
</dbReference>
<keyword evidence="8" id="KW-0676">Redox-active center</keyword>